<keyword evidence="3" id="KW-1185">Reference proteome</keyword>
<accession>A0ABM0K0K2</accession>
<name>A0ABM0K0K2_APLCA</name>
<evidence type="ECO:0000256" key="1">
    <source>
        <dbReference type="SAM" id="Coils"/>
    </source>
</evidence>
<dbReference type="Proteomes" id="UP000694888">
    <property type="component" value="Unplaced"/>
</dbReference>
<evidence type="ECO:0000313" key="4">
    <source>
        <dbReference type="RefSeq" id="XP_005105925.2"/>
    </source>
</evidence>
<feature type="coiled-coil region" evidence="1">
    <location>
        <begin position="134"/>
        <end position="164"/>
    </location>
</feature>
<gene>
    <name evidence="4" type="primary">LOC101854434</name>
</gene>
<feature type="compositionally biased region" description="Polar residues" evidence="2">
    <location>
        <begin position="426"/>
        <end position="443"/>
    </location>
</feature>
<organism evidence="3 4">
    <name type="scientific">Aplysia californica</name>
    <name type="common">California sea hare</name>
    <dbReference type="NCBI Taxonomy" id="6500"/>
    <lineage>
        <taxon>Eukaryota</taxon>
        <taxon>Metazoa</taxon>
        <taxon>Spiralia</taxon>
        <taxon>Lophotrochozoa</taxon>
        <taxon>Mollusca</taxon>
        <taxon>Gastropoda</taxon>
        <taxon>Heterobranchia</taxon>
        <taxon>Euthyneura</taxon>
        <taxon>Tectipleura</taxon>
        <taxon>Aplysiida</taxon>
        <taxon>Aplysioidea</taxon>
        <taxon>Aplysiidae</taxon>
        <taxon>Aplysia</taxon>
    </lineage>
</organism>
<keyword evidence="1" id="KW-0175">Coiled coil</keyword>
<feature type="compositionally biased region" description="Low complexity" evidence="2">
    <location>
        <begin position="444"/>
        <end position="459"/>
    </location>
</feature>
<dbReference type="GeneID" id="101854434"/>
<evidence type="ECO:0000313" key="3">
    <source>
        <dbReference type="Proteomes" id="UP000694888"/>
    </source>
</evidence>
<feature type="region of interest" description="Disordered" evidence="2">
    <location>
        <begin position="412"/>
        <end position="462"/>
    </location>
</feature>
<reference evidence="4" key="1">
    <citation type="submission" date="2025-08" db="UniProtKB">
        <authorList>
            <consortium name="RefSeq"/>
        </authorList>
    </citation>
    <scope>IDENTIFICATION</scope>
</reference>
<dbReference type="RefSeq" id="XP_005105925.2">
    <property type="nucleotide sequence ID" value="XM_005105868.2"/>
</dbReference>
<sequence>MSGNHAMSRELDQVIDQYRGRLRSVAGLWTQMTQLGFCDVSIPKSTEDMTRRLEGAVAELMEKEVKVERARQCVLNLGLVLDVSRQTVEAKSQHLGQEERQKEEAQTIRFKEFQKIHKLQAEKAAIEKELIPARARLAQVMEMLEEKNEKMRNLEKFHESLSEHCATDMMQLQDRTEDARTQRGHWDMSSTDIGRELMVFPLDKEELRRLDQHVHELKQALHNHRQWHEEELQTKLFLSTRSKEIKHRLAYYRGLLRRLERSGRSEDGEEEPEERAGLGRQSDNFLVDGSPGVQAKEVEQYLSHQFGMRVLADYTMLRRLKEEIGVQGLAYLVEKIRLQGGGQIPPNVAHSPSCNDWEERRVQQALLNIALEYREQGENKRLLRVPGLCLTPSTDSVDGEVGVAGAGAGHIRGRVQGGEERMGSPSIASSTSSRVTAHSTATDSSLVSGSSGRRGSNNSLRRKSSLARIKKFLKF</sequence>
<proteinExistence type="predicted"/>
<feature type="region of interest" description="Disordered" evidence="2">
    <location>
        <begin position="262"/>
        <end position="286"/>
    </location>
</feature>
<protein>
    <submittedName>
        <fullName evidence="4">Uncharacterized protein LOC101854434</fullName>
    </submittedName>
</protein>
<evidence type="ECO:0000256" key="2">
    <source>
        <dbReference type="SAM" id="MobiDB-lite"/>
    </source>
</evidence>